<dbReference type="PANTHER" id="PTHR47837">
    <property type="entry name" value="GTP PYROPHOSPHOKINASE YJBM"/>
    <property type="match status" value="1"/>
</dbReference>
<evidence type="ECO:0000259" key="2">
    <source>
        <dbReference type="SMART" id="SM00954"/>
    </source>
</evidence>
<evidence type="ECO:0000256" key="1">
    <source>
        <dbReference type="ARBA" id="ARBA00004976"/>
    </source>
</evidence>
<protein>
    <submittedName>
        <fullName evidence="3">GTP pyrophosphokinase YwaC</fullName>
    </submittedName>
</protein>
<dbReference type="Gene3D" id="3.30.460.10">
    <property type="entry name" value="Beta Polymerase, domain 2"/>
    <property type="match status" value="1"/>
</dbReference>
<sequence length="249" mass="29416">MKEEIQINPDNFKDKKKELLRFLMGYKFALEQLKTKIELLKNEFKHIHEYNPIEHVASRVKTPESIMRKVQKKGCPLTIDSIRENIRDIAGLRITCSFESDIHVLHKMLEEHGDVDIIEEKNYINEPKGNGYRSLHLIVKVPVFMSDREEHVFVEIQIRTIAMDFWASLEHKIYYKYNKEIPDHIKQDLAATAEVAHQLDKKMEALHTEVNLIKSNHQAEEEAETIEINDELFRLPMNFINRLSQANWL</sequence>
<evidence type="ECO:0000313" key="3">
    <source>
        <dbReference type="EMBL" id="GAA4058578.1"/>
    </source>
</evidence>
<dbReference type="CDD" id="cd05399">
    <property type="entry name" value="NT_Rel-Spo_like"/>
    <property type="match status" value="1"/>
</dbReference>
<keyword evidence="4" id="KW-1185">Reference proteome</keyword>
<reference evidence="4" key="1">
    <citation type="journal article" date="2019" name="Int. J. Syst. Evol. Microbiol.">
        <title>The Global Catalogue of Microorganisms (GCM) 10K type strain sequencing project: providing services to taxonomists for standard genome sequencing and annotation.</title>
        <authorList>
            <consortium name="The Broad Institute Genomics Platform"/>
            <consortium name="The Broad Institute Genome Sequencing Center for Infectious Disease"/>
            <person name="Wu L."/>
            <person name="Ma J."/>
        </authorList>
    </citation>
    <scope>NUCLEOTIDE SEQUENCE [LARGE SCALE GENOMIC DNA]</scope>
    <source>
        <strain evidence="4">JCM 17250</strain>
    </source>
</reference>
<gene>
    <name evidence="3" type="primary">ywaC</name>
    <name evidence="3" type="ORF">GCM10022410_02120</name>
</gene>
<dbReference type="SMART" id="SM00954">
    <property type="entry name" value="RelA_SpoT"/>
    <property type="match status" value="1"/>
</dbReference>
<feature type="domain" description="RelA/SpoT" evidence="2">
    <location>
        <begin position="58"/>
        <end position="181"/>
    </location>
</feature>
<dbReference type="InterPro" id="IPR052366">
    <property type="entry name" value="GTP_Pyrophosphokinase"/>
</dbReference>
<dbReference type="SUPFAM" id="SSF81301">
    <property type="entry name" value="Nucleotidyltransferase"/>
    <property type="match status" value="1"/>
</dbReference>
<dbReference type="RefSeq" id="WP_344909557.1">
    <property type="nucleotide sequence ID" value="NZ_BAABDL010000014.1"/>
</dbReference>
<dbReference type="EMBL" id="BAABDL010000014">
    <property type="protein sequence ID" value="GAA4058578.1"/>
    <property type="molecule type" value="Genomic_DNA"/>
</dbReference>
<evidence type="ECO:0000313" key="4">
    <source>
        <dbReference type="Proteomes" id="UP001501734"/>
    </source>
</evidence>
<dbReference type="Proteomes" id="UP001501734">
    <property type="component" value="Unassembled WGS sequence"/>
</dbReference>
<comment type="pathway">
    <text evidence="1">Purine metabolism; ppGpp biosynthesis; ppGpp from GTP: step 1/2.</text>
</comment>
<organism evidence="3 4">
    <name type="scientific">Amphibacillus indicireducens</name>
    <dbReference type="NCBI Taxonomy" id="1076330"/>
    <lineage>
        <taxon>Bacteria</taxon>
        <taxon>Bacillati</taxon>
        <taxon>Bacillota</taxon>
        <taxon>Bacilli</taxon>
        <taxon>Bacillales</taxon>
        <taxon>Bacillaceae</taxon>
        <taxon>Amphibacillus</taxon>
    </lineage>
</organism>
<dbReference type="PANTHER" id="PTHR47837:SF2">
    <property type="entry name" value="GTP PYROPHOSPHOKINASE YWAC"/>
    <property type="match status" value="1"/>
</dbReference>
<accession>A0ABP7V4P8</accession>
<proteinExistence type="predicted"/>
<dbReference type="Gene3D" id="1.10.287.860">
    <property type="entry name" value="Nucleotidyltransferase"/>
    <property type="match status" value="1"/>
</dbReference>
<name>A0ABP7V4P8_9BACI</name>
<dbReference type="InterPro" id="IPR043519">
    <property type="entry name" value="NT_sf"/>
</dbReference>
<dbReference type="Pfam" id="PF04607">
    <property type="entry name" value="RelA_SpoT"/>
    <property type="match status" value="1"/>
</dbReference>
<dbReference type="InterPro" id="IPR007685">
    <property type="entry name" value="RelA_SpoT"/>
</dbReference>
<comment type="caution">
    <text evidence="3">The sequence shown here is derived from an EMBL/GenBank/DDBJ whole genome shotgun (WGS) entry which is preliminary data.</text>
</comment>